<dbReference type="Proteomes" id="UP001242995">
    <property type="component" value="Unassembled WGS sequence"/>
</dbReference>
<proteinExistence type="predicted"/>
<evidence type="ECO:0000256" key="1">
    <source>
        <dbReference type="SAM" id="Phobius"/>
    </source>
</evidence>
<sequence>MTTATRALPVVPGRAAVKKNRKRINRISGKPEDAQLPPKAEKGRAGIALNEGAAGAEATGRLRWWSRPSLVAGHVTSLVIVAFLDYMLGLFLVVRVVPAMMASLATAMGVNLNGASLPGFMVWALGSLMAVILMTALGLVVMVAMWRVRRRMLRALNCRIARRLNA</sequence>
<evidence type="ECO:0000313" key="4">
    <source>
        <dbReference type="Proteomes" id="UP001230951"/>
    </source>
</evidence>
<evidence type="ECO:0000313" key="5">
    <source>
        <dbReference type="Proteomes" id="UP001242995"/>
    </source>
</evidence>
<keyword evidence="1" id="KW-0472">Membrane</keyword>
<protein>
    <submittedName>
        <fullName evidence="2">Uncharacterized protein</fullName>
    </submittedName>
</protein>
<name>A0AAW8D507_9MICC</name>
<accession>A0AAW8D507</accession>
<keyword evidence="4" id="KW-1185">Reference proteome</keyword>
<feature type="transmembrane region" description="Helical" evidence="1">
    <location>
        <begin position="70"/>
        <end position="94"/>
    </location>
</feature>
<comment type="caution">
    <text evidence="2">The sequence shown here is derived from an EMBL/GenBank/DDBJ whole genome shotgun (WGS) entry which is preliminary data.</text>
</comment>
<keyword evidence="1" id="KW-0812">Transmembrane</keyword>
<dbReference type="Proteomes" id="UP001230951">
    <property type="component" value="Unassembled WGS sequence"/>
</dbReference>
<organism evidence="2 5">
    <name type="scientific">Arthrobacter bambusae</name>
    <dbReference type="NCBI Taxonomy" id="1338426"/>
    <lineage>
        <taxon>Bacteria</taxon>
        <taxon>Bacillati</taxon>
        <taxon>Actinomycetota</taxon>
        <taxon>Actinomycetes</taxon>
        <taxon>Micrococcales</taxon>
        <taxon>Micrococcaceae</taxon>
        <taxon>Arthrobacter</taxon>
    </lineage>
</organism>
<feature type="transmembrane region" description="Helical" evidence="1">
    <location>
        <begin position="120"/>
        <end position="146"/>
    </location>
</feature>
<evidence type="ECO:0000313" key="2">
    <source>
        <dbReference type="EMBL" id="MDP9903202.1"/>
    </source>
</evidence>
<dbReference type="RefSeq" id="WP_306958823.1">
    <property type="nucleotide sequence ID" value="NZ_JAUSRG010000001.1"/>
</dbReference>
<keyword evidence="1" id="KW-1133">Transmembrane helix</keyword>
<dbReference type="AlphaFoldDB" id="A0AAW8D507"/>
<reference evidence="2 4" key="1">
    <citation type="submission" date="2023-07" db="EMBL/GenBank/DDBJ databases">
        <title>Sorghum-associated microbial communities from plants grown in Nebraska, USA.</title>
        <authorList>
            <person name="Schachtman D."/>
        </authorList>
    </citation>
    <scope>NUCLEOTIDE SEQUENCE</scope>
    <source>
        <strain evidence="2">DS1006</strain>
        <strain evidence="3 4">DS1016</strain>
    </source>
</reference>
<evidence type="ECO:0000313" key="3">
    <source>
        <dbReference type="EMBL" id="MDQ0180145.1"/>
    </source>
</evidence>
<dbReference type="EMBL" id="JAUSRG010000001">
    <property type="protein sequence ID" value="MDP9903202.1"/>
    <property type="molecule type" value="Genomic_DNA"/>
</dbReference>
<gene>
    <name evidence="2" type="ORF">J2S90_000142</name>
    <name evidence="3" type="ORF">J2S93_001561</name>
</gene>
<dbReference type="EMBL" id="JAUSTF010000002">
    <property type="protein sequence ID" value="MDQ0180145.1"/>
    <property type="molecule type" value="Genomic_DNA"/>
</dbReference>